<dbReference type="Gene3D" id="3.60.21.10">
    <property type="match status" value="1"/>
</dbReference>
<evidence type="ECO:0000256" key="10">
    <source>
        <dbReference type="ARBA" id="ARBA00023268"/>
    </source>
</evidence>
<dbReference type="SUPFAM" id="SSF56300">
    <property type="entry name" value="Metallo-dependent phosphatases"/>
    <property type="match status" value="1"/>
</dbReference>
<dbReference type="GO" id="GO:0008254">
    <property type="term" value="F:3'-nucleotidase activity"/>
    <property type="evidence" value="ECO:0007669"/>
    <property type="project" value="UniProtKB-EC"/>
</dbReference>
<keyword evidence="6" id="KW-0479">Metal-binding</keyword>
<comment type="catalytic activity">
    <reaction evidence="1">
        <text>a ribonucleoside 3'-phosphate + H2O = a ribonucleoside + phosphate</text>
        <dbReference type="Rhea" id="RHEA:10144"/>
        <dbReference type="ChEBI" id="CHEBI:13197"/>
        <dbReference type="ChEBI" id="CHEBI:15377"/>
        <dbReference type="ChEBI" id="CHEBI:18254"/>
        <dbReference type="ChEBI" id="CHEBI:43474"/>
        <dbReference type="EC" id="3.1.3.6"/>
    </reaction>
</comment>
<evidence type="ECO:0000256" key="9">
    <source>
        <dbReference type="ARBA" id="ARBA00022801"/>
    </source>
</evidence>
<dbReference type="GO" id="GO:0008663">
    <property type="term" value="F:2',3'-cyclic-nucleotide 2'-phosphodiesterase activity"/>
    <property type="evidence" value="ECO:0007669"/>
    <property type="project" value="UniProtKB-EC"/>
</dbReference>
<dbReference type="GO" id="GO:0046872">
    <property type="term" value="F:metal ion binding"/>
    <property type="evidence" value="ECO:0007669"/>
    <property type="project" value="UniProtKB-KW"/>
</dbReference>
<dbReference type="NCBIfam" id="NF006938">
    <property type="entry name" value="PRK09420.1"/>
    <property type="match status" value="1"/>
</dbReference>
<feature type="domain" description="5'-Nucleotidase C-terminal" evidence="13">
    <location>
        <begin position="370"/>
        <end position="549"/>
    </location>
</feature>
<evidence type="ECO:0000259" key="13">
    <source>
        <dbReference type="Pfam" id="PF02872"/>
    </source>
</evidence>
<evidence type="ECO:0000313" key="15">
    <source>
        <dbReference type="Proteomes" id="UP000245020"/>
    </source>
</evidence>
<accession>A0A2U2AHI4</accession>
<dbReference type="Proteomes" id="UP000245020">
    <property type="component" value="Unassembled WGS sequence"/>
</dbReference>
<dbReference type="CDD" id="cd07410">
    <property type="entry name" value="MPP_CpdB_N"/>
    <property type="match status" value="1"/>
</dbReference>
<feature type="domain" description="Calcineurin-like phosphoesterase" evidence="12">
    <location>
        <begin position="13"/>
        <end position="252"/>
    </location>
</feature>
<proteinExistence type="inferred from homology"/>
<dbReference type="Gene3D" id="3.90.780.10">
    <property type="entry name" value="5'-Nucleotidase, C-terminal domain"/>
    <property type="match status" value="1"/>
</dbReference>
<keyword evidence="7" id="KW-0732">Signal</keyword>
<comment type="caution">
    <text evidence="14">The sequence shown here is derived from an EMBL/GenBank/DDBJ whole genome shotgun (WGS) entry which is preliminary data.</text>
</comment>
<dbReference type="GO" id="GO:0009166">
    <property type="term" value="P:nucleotide catabolic process"/>
    <property type="evidence" value="ECO:0007669"/>
    <property type="project" value="InterPro"/>
</dbReference>
<evidence type="ECO:0000256" key="6">
    <source>
        <dbReference type="ARBA" id="ARBA00022723"/>
    </source>
</evidence>
<protein>
    <submittedName>
        <fullName evidence="14">Bifunctional 2',3'-cyclic-nucleotide 2'-phosphodiesterase/3'-nucleotidase</fullName>
    </submittedName>
</protein>
<dbReference type="Pfam" id="PF00149">
    <property type="entry name" value="Metallophos"/>
    <property type="match status" value="1"/>
</dbReference>
<dbReference type="InterPro" id="IPR006146">
    <property type="entry name" value="5'-Nucleotdase_CS"/>
</dbReference>
<evidence type="ECO:0000256" key="3">
    <source>
        <dbReference type="ARBA" id="ARBA00001968"/>
    </source>
</evidence>
<dbReference type="PRINTS" id="PR01607">
    <property type="entry name" value="APYRASEFAMLY"/>
</dbReference>
<evidence type="ECO:0000256" key="7">
    <source>
        <dbReference type="ARBA" id="ARBA00022729"/>
    </source>
</evidence>
<keyword evidence="10" id="KW-0511">Multifunctional enzyme</keyword>
<evidence type="ECO:0000256" key="4">
    <source>
        <dbReference type="ARBA" id="ARBA00004196"/>
    </source>
</evidence>
<comment type="cofactor">
    <cofactor evidence="3">
        <name>a divalent metal cation</name>
        <dbReference type="ChEBI" id="CHEBI:60240"/>
    </cofactor>
</comment>
<keyword evidence="8 11" id="KW-0547">Nucleotide-binding</keyword>
<dbReference type="InterPro" id="IPR004843">
    <property type="entry name" value="Calcineurin-like_PHP"/>
</dbReference>
<dbReference type="InterPro" id="IPR029052">
    <property type="entry name" value="Metallo-depent_PP-like"/>
</dbReference>
<dbReference type="GO" id="GO:0000166">
    <property type="term" value="F:nucleotide binding"/>
    <property type="evidence" value="ECO:0007669"/>
    <property type="project" value="UniProtKB-KW"/>
</dbReference>
<evidence type="ECO:0000313" key="14">
    <source>
        <dbReference type="EMBL" id="PWD82124.1"/>
    </source>
</evidence>
<dbReference type="InterPro" id="IPR041827">
    <property type="entry name" value="CpdB_N"/>
</dbReference>
<dbReference type="InterPro" id="IPR006179">
    <property type="entry name" value="5_nucleotidase/apyrase"/>
</dbReference>
<keyword evidence="9 11" id="KW-0378">Hydrolase</keyword>
<evidence type="ECO:0000256" key="2">
    <source>
        <dbReference type="ARBA" id="ARBA00001730"/>
    </source>
</evidence>
<name>A0A2U2AHI4_9GAMM</name>
<dbReference type="SUPFAM" id="SSF55816">
    <property type="entry name" value="5'-nucleotidase (syn. UDP-sugar hydrolase), C-terminal domain"/>
    <property type="match status" value="1"/>
</dbReference>
<dbReference type="Pfam" id="PF02872">
    <property type="entry name" value="5_nucleotid_C"/>
    <property type="match status" value="1"/>
</dbReference>
<keyword evidence="15" id="KW-1185">Reference proteome</keyword>
<evidence type="ECO:0000256" key="11">
    <source>
        <dbReference type="RuleBase" id="RU362119"/>
    </source>
</evidence>
<dbReference type="InterPro" id="IPR036907">
    <property type="entry name" value="5'-Nucleotdase_C_sf"/>
</dbReference>
<comment type="similarity">
    <text evidence="5 11">Belongs to the 5'-nucleotidase family.</text>
</comment>
<comment type="catalytic activity">
    <reaction evidence="2">
        <text>a nucleoside 2',3'-cyclic phosphate + H2O = a nucleoside 3'-phosphate + H(+)</text>
        <dbReference type="Rhea" id="RHEA:19621"/>
        <dbReference type="ChEBI" id="CHEBI:15377"/>
        <dbReference type="ChEBI" id="CHEBI:15378"/>
        <dbReference type="ChEBI" id="CHEBI:66949"/>
        <dbReference type="ChEBI" id="CHEBI:66954"/>
        <dbReference type="EC" id="3.1.4.16"/>
    </reaction>
</comment>
<organism evidence="14 15">
    <name type="scientific">Ignatzschineria ureiclastica</name>
    <dbReference type="NCBI Taxonomy" id="472582"/>
    <lineage>
        <taxon>Bacteria</taxon>
        <taxon>Pseudomonadati</taxon>
        <taxon>Pseudomonadota</taxon>
        <taxon>Gammaproteobacteria</taxon>
        <taxon>Cardiobacteriales</taxon>
        <taxon>Ignatzschineriaceae</taxon>
        <taxon>Ignatzschineria</taxon>
    </lineage>
</organism>
<gene>
    <name evidence="14" type="ORF">DC083_02810</name>
</gene>
<evidence type="ECO:0000259" key="12">
    <source>
        <dbReference type="Pfam" id="PF00149"/>
    </source>
</evidence>
<dbReference type="GO" id="GO:0030288">
    <property type="term" value="C:outer membrane-bounded periplasmic space"/>
    <property type="evidence" value="ECO:0007669"/>
    <property type="project" value="TreeGrafter"/>
</dbReference>
<comment type="subcellular location">
    <subcellularLocation>
        <location evidence="4">Cell envelope</location>
    </subcellularLocation>
</comment>
<sequence length="648" mass="73171">MIRKRRVQDQLQLRLLATTDIHGFYMDYDYYRDNVAARTGLISLATLIDSARSEVPNHLLFDNGDLLQGAPMSDYLREYALEKEHPAYTLMNAMGYDAATIGNHEFNFGVDYLKTVLKQAQFPYVNANICDQEGEPLLPRSVILEREMVTDQGKKILLKIGVTGIVPPQVTTWDKNHLDEYALTNPALESFDAVEAIQREALLLREAGADIVIALAHTGISRRPFESEMENSGYYIAQIPEVDALITGHQHRRFPSESFRFSADLDQSGYESLGIDVANGTILGTPVVMPGSWARWLGVIDLNLTFEQDQWTVTKGRSELRFIEEDWPVNGQVNPYYRSLMQDAHEAIRAMMKVPIGVCQTGFYSYLSLIQDDHCIQIVADSQRAMAEQLLASKAKETYFPQYPLLSAVPLFKVGSRKDDPSYFTEIDPGELYFKDVADLYVYPNYLVVLQISGANLKEWLECCASIYHTINPAAETPQQLINWAQYRPYNFDIIKGIEYQIDPSQLPRYAPDLSLLNAGSERIIELRYQGALIEPEDQFYLATNSYRALVDRFPGAGSGQVVCGTMMEIPEVILSYIQATSQRGELKVEPDYNWGLALSALGNAKLLFETANSAKSREIIEQSCRYPIQYVGEDPEKFALYQIDSGS</sequence>
<evidence type="ECO:0000256" key="1">
    <source>
        <dbReference type="ARBA" id="ARBA00000527"/>
    </source>
</evidence>
<dbReference type="PROSITE" id="PS00786">
    <property type="entry name" value="5_NUCLEOTIDASE_2"/>
    <property type="match status" value="1"/>
</dbReference>
<evidence type="ECO:0000256" key="8">
    <source>
        <dbReference type="ARBA" id="ARBA00022741"/>
    </source>
</evidence>
<reference evidence="15" key="1">
    <citation type="submission" date="2018-05" db="EMBL/GenBank/DDBJ databases">
        <title>Ignatzschineria dubaiensis sp. nov., isolated from necrotic foot tissues of dromedaries (Camelus dromedarius) and associated maggots in Dubai, United Arab Emirates.</title>
        <authorList>
            <person name="Tsang C.C."/>
            <person name="Tang J.Y.M."/>
            <person name="Fong J.Y.H."/>
            <person name="Kinne J."/>
            <person name="Lee H.H."/>
            <person name="Joseph M."/>
            <person name="Jose S."/>
            <person name="Schuster R.K."/>
            <person name="Tang Y."/>
            <person name="Sivakumar S."/>
            <person name="Chen J.H.K."/>
            <person name="Teng J.L.L."/>
            <person name="Lau S.K.P."/>
            <person name="Wernery U."/>
            <person name="Woo P.C.Y."/>
        </authorList>
    </citation>
    <scope>NUCLEOTIDE SEQUENCE [LARGE SCALE GENOMIC DNA]</scope>
    <source>
        <strain evidence="15">KCTC 22644</strain>
    </source>
</reference>
<dbReference type="PANTHER" id="PTHR11575:SF6">
    <property type="entry name" value="2',3'-CYCLIC-NUCLEOTIDE 2'-PHOSPHODIESTERASE_3'-NUCLEOTIDASE"/>
    <property type="match status" value="1"/>
</dbReference>
<dbReference type="PANTHER" id="PTHR11575">
    <property type="entry name" value="5'-NUCLEOTIDASE-RELATED"/>
    <property type="match status" value="1"/>
</dbReference>
<evidence type="ECO:0000256" key="5">
    <source>
        <dbReference type="ARBA" id="ARBA00006654"/>
    </source>
</evidence>
<dbReference type="AlphaFoldDB" id="A0A2U2AHI4"/>
<dbReference type="EMBL" id="QEWQ01000001">
    <property type="protein sequence ID" value="PWD82124.1"/>
    <property type="molecule type" value="Genomic_DNA"/>
</dbReference>
<dbReference type="InterPro" id="IPR008334">
    <property type="entry name" value="5'-Nucleotdase_C"/>
</dbReference>